<reference evidence="3 6" key="1">
    <citation type="submission" date="2016-03" db="EMBL/GenBank/DDBJ databases">
        <authorList>
            <person name="Hansen M.J."/>
            <person name="Bojesen A.M."/>
            <person name="Planet P."/>
        </authorList>
    </citation>
    <scope>NUCLEOTIDE SEQUENCE [LARGE SCALE GENOMIC DNA]</scope>
    <source>
        <strain evidence="3 6">HPA 21</strain>
    </source>
</reference>
<dbReference type="RefSeq" id="WP_123955856.1">
    <property type="nucleotide sequence ID" value="NZ_CP015029.1"/>
</dbReference>
<name>A0AAE6X8X8_9PAST</name>
<dbReference type="Proteomes" id="UP000502287">
    <property type="component" value="Chromosome"/>
</dbReference>
<accession>A0AAE6X8X8</accession>
<dbReference type="KEGG" id="fcl:A4G17_09245"/>
<dbReference type="SUPFAM" id="SSF55166">
    <property type="entry name" value="Hedgehog/DD-peptidase"/>
    <property type="match status" value="1"/>
</dbReference>
<dbReference type="GO" id="GO:0008233">
    <property type="term" value="F:peptidase activity"/>
    <property type="evidence" value="ECO:0007669"/>
    <property type="project" value="InterPro"/>
</dbReference>
<dbReference type="Proteomes" id="UP000276901">
    <property type="component" value="Unassembled WGS sequence"/>
</dbReference>
<dbReference type="EMBL" id="CP015029">
    <property type="protein sequence ID" value="QIM65614.1"/>
    <property type="molecule type" value="Genomic_DNA"/>
</dbReference>
<dbReference type="InterPro" id="IPR039561">
    <property type="entry name" value="Peptidase_M15C"/>
</dbReference>
<feature type="signal peptide" evidence="1">
    <location>
        <begin position="1"/>
        <end position="18"/>
    </location>
</feature>
<protein>
    <submittedName>
        <fullName evidence="4">D-alanyl-D-alanine carboxypeptidase-like protein</fullName>
    </submittedName>
</protein>
<reference evidence="4 5" key="2">
    <citation type="submission" date="2018-11" db="EMBL/GenBank/DDBJ databases">
        <title>Genomic Encyclopedia of Type Strains, Phase IV (KMG-IV): sequencing the most valuable type-strain genomes for metagenomic binning, comparative biology and taxonomic classification.</title>
        <authorList>
            <person name="Goeker M."/>
        </authorList>
    </citation>
    <scope>NUCLEOTIDE SEQUENCE [LARGE SCALE GENOMIC DNA]</scope>
    <source>
        <strain evidence="4 5">DSM 25797</strain>
    </source>
</reference>
<keyword evidence="5" id="KW-1185">Reference proteome</keyword>
<proteinExistence type="predicted"/>
<dbReference type="EMBL" id="RKQT01000001">
    <property type="protein sequence ID" value="RPE95929.1"/>
    <property type="molecule type" value="Genomic_DNA"/>
</dbReference>
<evidence type="ECO:0000313" key="3">
    <source>
        <dbReference type="EMBL" id="QIM65614.1"/>
    </source>
</evidence>
<keyword evidence="1" id="KW-0732">Signal</keyword>
<evidence type="ECO:0000259" key="2">
    <source>
        <dbReference type="Pfam" id="PF13539"/>
    </source>
</evidence>
<evidence type="ECO:0000313" key="5">
    <source>
        <dbReference type="Proteomes" id="UP000276901"/>
    </source>
</evidence>
<feature type="chain" id="PRO_5042157988" evidence="1">
    <location>
        <begin position="19"/>
        <end position="253"/>
    </location>
</feature>
<gene>
    <name evidence="3" type="ORF">A4G17_09245</name>
    <name evidence="4" type="ORF">EDC49_0307</name>
</gene>
<dbReference type="Pfam" id="PF13539">
    <property type="entry name" value="Peptidase_M15_4"/>
    <property type="match status" value="1"/>
</dbReference>
<dbReference type="Gene3D" id="3.30.1380.10">
    <property type="match status" value="1"/>
</dbReference>
<dbReference type="AlphaFoldDB" id="A0AAE6X8X8"/>
<evidence type="ECO:0000313" key="4">
    <source>
        <dbReference type="EMBL" id="RPE95929.1"/>
    </source>
</evidence>
<dbReference type="InterPro" id="IPR009045">
    <property type="entry name" value="Zn_M74/Hedgehog-like"/>
</dbReference>
<sequence>MKKYFVLLSICCSVEALANHASCLAAAYSAVEKVDEQTIQFANGQQMKIGEKSSLPFSQLLQNATLADQLSQRYPLTFSVPKQYQDAGRIRNELFFKHLYGFNQQEIKKNLVSVYWAPSKSSVQFNRNNGASEQLQKVGNEIAQYPDLISYVNKSLGSFHFRKIAGTTRLSTHSFGIAIDFQLPKPLHKYWRWDGCKSEDQPCPFPNVLMEDEKLKRIVMIFEKHGFIWGGKWASYDSVHFEYRPELLIAACR</sequence>
<feature type="domain" description="Peptidase M15C" evidence="2">
    <location>
        <begin position="166"/>
        <end position="243"/>
    </location>
</feature>
<organism evidence="3 6">
    <name type="scientific">Frederiksenia canicola</name>
    <dbReference type="NCBI Taxonomy" id="123824"/>
    <lineage>
        <taxon>Bacteria</taxon>
        <taxon>Pseudomonadati</taxon>
        <taxon>Pseudomonadota</taxon>
        <taxon>Gammaproteobacteria</taxon>
        <taxon>Pasteurellales</taxon>
        <taxon>Pasteurellaceae</taxon>
        <taxon>Frederiksenia</taxon>
    </lineage>
</organism>
<evidence type="ECO:0000313" key="6">
    <source>
        <dbReference type="Proteomes" id="UP000502287"/>
    </source>
</evidence>
<evidence type="ECO:0000256" key="1">
    <source>
        <dbReference type="SAM" id="SignalP"/>
    </source>
</evidence>